<name>A0ABR4IES5_9EURO</name>
<dbReference type="PANTHER" id="PTHR39598:SF1">
    <property type="entry name" value="AUSTINOID BIOSYNTHESIS CLUSTERS PROTEIN F-RELATED"/>
    <property type="match status" value="1"/>
</dbReference>
<proteinExistence type="inferred from homology"/>
<sequence>MCPMRAVLLATASKYVSELNTFNSTSFSALHTPACVTHFITPTHRSSKSNEEFLELCRLSRSIFTTMLVVILDERRTIVDELTRKVMLHLKYVYWTTVDTHEAESITVLAMEDSCLLINAVFIFTDDLKHFIFEQGP</sequence>
<comment type="similarity">
    <text evidence="3">Belongs to the trt14 isomerase family.</text>
</comment>
<dbReference type="Proteomes" id="UP001610335">
    <property type="component" value="Unassembled WGS sequence"/>
</dbReference>
<comment type="subunit">
    <text evidence="2">Homodimer.</text>
</comment>
<reference evidence="4 5" key="1">
    <citation type="submission" date="2024-07" db="EMBL/GenBank/DDBJ databases">
        <title>Section-level genome sequencing and comparative genomics of Aspergillus sections Usti and Cavernicolus.</title>
        <authorList>
            <consortium name="Lawrence Berkeley National Laboratory"/>
            <person name="Nybo J.L."/>
            <person name="Vesth T.C."/>
            <person name="Theobald S."/>
            <person name="Frisvad J.C."/>
            <person name="Larsen T.O."/>
            <person name="Kjaerboelling I."/>
            <person name="Rothschild-Mancinelli K."/>
            <person name="Lyhne E.K."/>
            <person name="Kogle M.E."/>
            <person name="Barry K."/>
            <person name="Clum A."/>
            <person name="Na H."/>
            <person name="Ledsgaard L."/>
            <person name="Lin J."/>
            <person name="Lipzen A."/>
            <person name="Kuo A."/>
            <person name="Riley R."/>
            <person name="Mondo S."/>
            <person name="LaButti K."/>
            <person name="Haridas S."/>
            <person name="Pangalinan J."/>
            <person name="Salamov A.A."/>
            <person name="Simmons B.A."/>
            <person name="Magnuson J.K."/>
            <person name="Chen J."/>
            <person name="Drula E."/>
            <person name="Henrissat B."/>
            <person name="Wiebenga A."/>
            <person name="Lubbers R.J."/>
            <person name="Gomes A.C."/>
            <person name="Makela M.R."/>
            <person name="Stajich J."/>
            <person name="Grigoriev I.V."/>
            <person name="Mortensen U.H."/>
            <person name="De vries R.P."/>
            <person name="Baker S.E."/>
            <person name="Andersen M.R."/>
        </authorList>
    </citation>
    <scope>NUCLEOTIDE SEQUENCE [LARGE SCALE GENOMIC DNA]</scope>
    <source>
        <strain evidence="4 5">CBS 600.67</strain>
    </source>
</reference>
<accession>A0ABR4IES5</accession>
<comment type="pathway">
    <text evidence="1">Secondary metabolite biosynthesis.</text>
</comment>
<dbReference type="EMBL" id="JBFXLS010000031">
    <property type="protein sequence ID" value="KAL2826224.1"/>
    <property type="molecule type" value="Genomic_DNA"/>
</dbReference>
<keyword evidence="5" id="KW-1185">Reference proteome</keyword>
<evidence type="ECO:0000256" key="3">
    <source>
        <dbReference type="ARBA" id="ARBA00038133"/>
    </source>
</evidence>
<protein>
    <submittedName>
        <fullName evidence="4">Uncharacterized protein</fullName>
    </submittedName>
</protein>
<evidence type="ECO:0000256" key="2">
    <source>
        <dbReference type="ARBA" id="ARBA00011738"/>
    </source>
</evidence>
<comment type="caution">
    <text evidence="4">The sequence shown here is derived from an EMBL/GenBank/DDBJ whole genome shotgun (WGS) entry which is preliminary data.</text>
</comment>
<dbReference type="InterPro" id="IPR050977">
    <property type="entry name" value="Fungal_Meroterpenoid_Isomerase"/>
</dbReference>
<organism evidence="4 5">
    <name type="scientific">Aspergillus cavernicola</name>
    <dbReference type="NCBI Taxonomy" id="176166"/>
    <lineage>
        <taxon>Eukaryota</taxon>
        <taxon>Fungi</taxon>
        <taxon>Dikarya</taxon>
        <taxon>Ascomycota</taxon>
        <taxon>Pezizomycotina</taxon>
        <taxon>Eurotiomycetes</taxon>
        <taxon>Eurotiomycetidae</taxon>
        <taxon>Eurotiales</taxon>
        <taxon>Aspergillaceae</taxon>
        <taxon>Aspergillus</taxon>
        <taxon>Aspergillus subgen. Nidulantes</taxon>
    </lineage>
</organism>
<evidence type="ECO:0000313" key="5">
    <source>
        <dbReference type="Proteomes" id="UP001610335"/>
    </source>
</evidence>
<gene>
    <name evidence="4" type="ORF">BDW59DRAFT_161062</name>
</gene>
<evidence type="ECO:0000256" key="1">
    <source>
        <dbReference type="ARBA" id="ARBA00005179"/>
    </source>
</evidence>
<evidence type="ECO:0000313" key="4">
    <source>
        <dbReference type="EMBL" id="KAL2826224.1"/>
    </source>
</evidence>
<dbReference type="PANTHER" id="PTHR39598">
    <property type="entry name" value="AUSTINOL SYNTHESIS PROTEIN F-RELATED"/>
    <property type="match status" value="1"/>
</dbReference>